<dbReference type="EMBL" id="FNNB01000011">
    <property type="protein sequence ID" value="SDX66914.1"/>
    <property type="molecule type" value="Genomic_DNA"/>
</dbReference>
<dbReference type="RefSeq" id="WP_074637617.1">
    <property type="nucleotide sequence ID" value="NZ_FNNB01000011.1"/>
</dbReference>
<evidence type="ECO:0000313" key="4">
    <source>
        <dbReference type="Proteomes" id="UP000183076"/>
    </source>
</evidence>
<proteinExistence type="predicted"/>
<feature type="compositionally biased region" description="Polar residues" evidence="1">
    <location>
        <begin position="464"/>
        <end position="483"/>
    </location>
</feature>
<keyword evidence="2" id="KW-0472">Membrane</keyword>
<evidence type="ECO:0000256" key="2">
    <source>
        <dbReference type="SAM" id="Phobius"/>
    </source>
</evidence>
<reference evidence="4" key="1">
    <citation type="submission" date="2016-10" db="EMBL/GenBank/DDBJ databases">
        <authorList>
            <person name="Varghese N."/>
            <person name="Submissions S."/>
        </authorList>
    </citation>
    <scope>NUCLEOTIDE SEQUENCE [LARGE SCALE GENOMIC DNA]</scope>
    <source>
        <strain evidence="4">DSM 10014</strain>
    </source>
</reference>
<dbReference type="AlphaFoldDB" id="A0A1H3DMM4"/>
<sequence length="582" mass="63776">MSDINEDILRAAVAATSQLKDPKERRRAIRFDLSTRGFSKPDIVAADSAIRDAISNGSFVQGKSSNEPGEPKGNDSGSALKNSSLPARDVPADVLERIAASAQGNTPMRRRRQIKTALKSEGYSDAAIENVDASIMEFAGLKLTFQDAQSESDSETSPGRAGGEKATRKTTNNPDVRPVDQPDDTVRLRTEAEIKNESRVAHKPEFWDSGQAIITSTERKTTRVGSFATFVFPLALAACAFAVFGMDTSLHDISKIVTGDTPDRASAAVEPEAAASKSSRPSPEFLADGAEFERIYDSLNALKITTANCARVEEIPLGGSRADFEYFDAGLKSWRSCLNSALAEVEHERARIELLVVKMTALFERHHHKLDTELASDIRIGISEVTKRLQSNISKARQIHVQDKGKWAEVLDRRNAEIERISNENRARAEQARAQRKREKIEQYNRNLIASGRVPERSNAHDSFASTQSDFSTPPTSFEQSSANQPIYVPGIGAQTNDTDFRLTMTAACPIGHVRLSGGECQNRAVSRAERLAFEAEQRARAARDQAIFDRMEAERAAKISGMPNYRASPNTSCGNSCVSVK</sequence>
<feature type="transmembrane region" description="Helical" evidence="2">
    <location>
        <begin position="224"/>
        <end position="246"/>
    </location>
</feature>
<keyword evidence="2" id="KW-1133">Transmembrane helix</keyword>
<organism evidence="3 4">
    <name type="scientific">Sulfitobacter pontiacus</name>
    <dbReference type="NCBI Taxonomy" id="60137"/>
    <lineage>
        <taxon>Bacteria</taxon>
        <taxon>Pseudomonadati</taxon>
        <taxon>Pseudomonadota</taxon>
        <taxon>Alphaproteobacteria</taxon>
        <taxon>Rhodobacterales</taxon>
        <taxon>Roseobacteraceae</taxon>
        <taxon>Sulfitobacter</taxon>
    </lineage>
</organism>
<evidence type="ECO:0000256" key="1">
    <source>
        <dbReference type="SAM" id="MobiDB-lite"/>
    </source>
</evidence>
<feature type="compositionally biased region" description="Low complexity" evidence="1">
    <location>
        <begin position="265"/>
        <end position="279"/>
    </location>
</feature>
<feature type="compositionally biased region" description="Polar residues" evidence="1">
    <location>
        <begin position="75"/>
        <end position="85"/>
    </location>
</feature>
<feature type="compositionally biased region" description="Polar residues" evidence="1">
    <location>
        <begin position="56"/>
        <end position="67"/>
    </location>
</feature>
<feature type="region of interest" description="Disordered" evidence="1">
    <location>
        <begin position="147"/>
        <end position="182"/>
    </location>
</feature>
<feature type="compositionally biased region" description="Polar residues" evidence="1">
    <location>
        <begin position="147"/>
        <end position="157"/>
    </location>
</feature>
<keyword evidence="2" id="KW-0812">Transmembrane</keyword>
<name>A0A1H3DMM4_9RHOB</name>
<protein>
    <submittedName>
        <fullName evidence="3">Uncharacterized protein</fullName>
    </submittedName>
</protein>
<feature type="region of interest" description="Disordered" evidence="1">
    <location>
        <begin position="458"/>
        <end position="483"/>
    </location>
</feature>
<feature type="region of interest" description="Disordered" evidence="1">
    <location>
        <begin position="56"/>
        <end position="87"/>
    </location>
</feature>
<feature type="region of interest" description="Disordered" evidence="1">
    <location>
        <begin position="262"/>
        <end position="284"/>
    </location>
</feature>
<gene>
    <name evidence="3" type="ORF">SAMN04488041_11133</name>
</gene>
<evidence type="ECO:0000313" key="3">
    <source>
        <dbReference type="EMBL" id="SDX66914.1"/>
    </source>
</evidence>
<dbReference type="Proteomes" id="UP000183076">
    <property type="component" value="Unassembled WGS sequence"/>
</dbReference>
<accession>A0A1H3DMM4</accession>